<evidence type="ECO:0000259" key="1">
    <source>
        <dbReference type="PROSITE" id="PS50112"/>
    </source>
</evidence>
<dbReference type="CDD" id="cd00130">
    <property type="entry name" value="PAS"/>
    <property type="match status" value="1"/>
</dbReference>
<dbReference type="Pfam" id="PF08447">
    <property type="entry name" value="PAS_3"/>
    <property type="match status" value="1"/>
</dbReference>
<name>A0A7Y3TW58_9GAMM</name>
<reference evidence="2 3" key="2">
    <citation type="submission" date="2020-06" db="EMBL/GenBank/DDBJ databases">
        <title>Halomonas songnenensis sp. nov., a moderately halophilic bacterium isolated from saline and alkaline soils.</title>
        <authorList>
            <person name="Jiang J."/>
            <person name="Pan Y."/>
        </authorList>
    </citation>
    <scope>NUCLEOTIDE SEQUENCE [LARGE SCALE GENOMIC DNA]</scope>
    <source>
        <strain evidence="2 3">TBZ9</strain>
    </source>
</reference>
<dbReference type="NCBIfam" id="TIGR00229">
    <property type="entry name" value="sensory_box"/>
    <property type="match status" value="1"/>
</dbReference>
<dbReference type="InterPro" id="IPR000014">
    <property type="entry name" value="PAS"/>
</dbReference>
<dbReference type="PROSITE" id="PS50112">
    <property type="entry name" value="PAS"/>
    <property type="match status" value="1"/>
</dbReference>
<dbReference type="EMBL" id="JABFHI010000002">
    <property type="protein sequence ID" value="NOG31149.1"/>
    <property type="molecule type" value="Genomic_DNA"/>
</dbReference>
<sequence>MAITGLDGRILRVNQAFHELLGHDPASMVGQHALGYLHPDDIPQTAEAFTRMAEGATVINFVHRFRAADGRYHSLEWQARARDGRVFASGVDATERLALENQADEDREFLQDVIDALFCQGLVWPLQHGQPDAGCRFWRFT</sequence>
<dbReference type="Proteomes" id="UP000588806">
    <property type="component" value="Unassembled WGS sequence"/>
</dbReference>
<dbReference type="SUPFAM" id="SSF55785">
    <property type="entry name" value="PYP-like sensor domain (PAS domain)"/>
    <property type="match status" value="1"/>
</dbReference>
<organism evidence="2 3">
    <name type="scientific">Vreelandella azerica</name>
    <dbReference type="NCBI Taxonomy" id="2732867"/>
    <lineage>
        <taxon>Bacteria</taxon>
        <taxon>Pseudomonadati</taxon>
        <taxon>Pseudomonadota</taxon>
        <taxon>Gammaproteobacteria</taxon>
        <taxon>Oceanospirillales</taxon>
        <taxon>Halomonadaceae</taxon>
        <taxon>Vreelandella</taxon>
    </lineage>
</organism>
<feature type="domain" description="PAS" evidence="1">
    <location>
        <begin position="1"/>
        <end position="56"/>
    </location>
</feature>
<proteinExistence type="predicted"/>
<protein>
    <submittedName>
        <fullName evidence="2">PAS domain-containing protein</fullName>
    </submittedName>
</protein>
<keyword evidence="3" id="KW-1185">Reference proteome</keyword>
<dbReference type="InterPro" id="IPR013655">
    <property type="entry name" value="PAS_fold_3"/>
</dbReference>
<evidence type="ECO:0000313" key="3">
    <source>
        <dbReference type="Proteomes" id="UP000588806"/>
    </source>
</evidence>
<comment type="caution">
    <text evidence="2">The sequence shown here is derived from an EMBL/GenBank/DDBJ whole genome shotgun (WGS) entry which is preliminary data.</text>
</comment>
<reference evidence="2 3" key="1">
    <citation type="submission" date="2020-05" db="EMBL/GenBank/DDBJ databases">
        <authorList>
            <person name="Ruan W."/>
            <person name="Jeon C.O."/>
            <person name="Chun B.H."/>
        </authorList>
    </citation>
    <scope>NUCLEOTIDE SEQUENCE [LARGE SCALE GENOMIC DNA]</scope>
    <source>
        <strain evidence="2 3">TBZ9</strain>
    </source>
</reference>
<accession>A0A7Y3TW58</accession>
<dbReference type="InterPro" id="IPR035965">
    <property type="entry name" value="PAS-like_dom_sf"/>
</dbReference>
<evidence type="ECO:0000313" key="2">
    <source>
        <dbReference type="EMBL" id="NOG31149.1"/>
    </source>
</evidence>
<dbReference type="Gene3D" id="3.30.450.20">
    <property type="entry name" value="PAS domain"/>
    <property type="match status" value="1"/>
</dbReference>
<dbReference type="AlphaFoldDB" id="A0A7Y3TW58"/>
<gene>
    <name evidence="2" type="ORF">HLB35_04090</name>
</gene>